<dbReference type="InterPro" id="IPR006101">
    <property type="entry name" value="Glyco_hydro_2"/>
</dbReference>
<evidence type="ECO:0000256" key="2">
    <source>
        <dbReference type="ARBA" id="ARBA00007401"/>
    </source>
</evidence>
<evidence type="ECO:0000256" key="6">
    <source>
        <dbReference type="RuleBase" id="RU361154"/>
    </source>
</evidence>
<dbReference type="PRINTS" id="PR00132">
    <property type="entry name" value="GLHYDRLASE2"/>
</dbReference>
<dbReference type="SUPFAM" id="SSF49303">
    <property type="entry name" value="beta-Galactosidase/glucuronidase domain"/>
    <property type="match status" value="1"/>
</dbReference>
<evidence type="ECO:0000259" key="9">
    <source>
        <dbReference type="Pfam" id="PF02837"/>
    </source>
</evidence>
<dbReference type="SUPFAM" id="SSF51445">
    <property type="entry name" value="(Trans)glycosidases"/>
    <property type="match status" value="1"/>
</dbReference>
<dbReference type="AlphaFoldDB" id="A0AAP3Q3H1"/>
<comment type="similarity">
    <text evidence="2 6">Belongs to the glycosyl hydrolase 2 family.</text>
</comment>
<evidence type="ECO:0000256" key="1">
    <source>
        <dbReference type="ARBA" id="ARBA00001412"/>
    </source>
</evidence>
<feature type="domain" description="Glycosyl hydrolases family 2 sugar binding" evidence="9">
    <location>
        <begin position="42"/>
        <end position="227"/>
    </location>
</feature>
<comment type="catalytic activity">
    <reaction evidence="1">
        <text>Hydrolysis of terminal non-reducing beta-D-galactose residues in beta-D-galactosides.</text>
        <dbReference type="EC" id="3.2.1.23"/>
    </reaction>
</comment>
<dbReference type="Proteomes" id="UP001212823">
    <property type="component" value="Unassembled WGS sequence"/>
</dbReference>
<evidence type="ECO:0000259" key="7">
    <source>
        <dbReference type="Pfam" id="PF00703"/>
    </source>
</evidence>
<feature type="domain" description="Glycoside hydrolase family 2 immunoglobulin-like beta-sandwich" evidence="7">
    <location>
        <begin position="229"/>
        <end position="337"/>
    </location>
</feature>
<dbReference type="Gene3D" id="2.60.40.10">
    <property type="entry name" value="Immunoglobulins"/>
    <property type="match status" value="1"/>
</dbReference>
<keyword evidence="5 6" id="KW-0326">Glycosidase</keyword>
<dbReference type="InterPro" id="IPR036156">
    <property type="entry name" value="Beta-gal/glucu_dom_sf"/>
</dbReference>
<dbReference type="Gene3D" id="3.20.20.80">
    <property type="entry name" value="Glycosidases"/>
    <property type="match status" value="1"/>
</dbReference>
<dbReference type="InterPro" id="IPR023230">
    <property type="entry name" value="Glyco_hydro_2_CS"/>
</dbReference>
<dbReference type="PROSITE" id="PS00719">
    <property type="entry name" value="GLYCOSYL_HYDROL_F2_1"/>
    <property type="match status" value="1"/>
</dbReference>
<dbReference type="PANTHER" id="PTHR46323">
    <property type="entry name" value="BETA-GALACTOSIDASE"/>
    <property type="match status" value="1"/>
</dbReference>
<gene>
    <name evidence="10" type="ORF">PNE45_10565</name>
</gene>
<dbReference type="PROSITE" id="PS00608">
    <property type="entry name" value="GLYCOSYL_HYDROL_F2_2"/>
    <property type="match status" value="1"/>
</dbReference>
<comment type="caution">
    <text evidence="10">The sequence shown here is derived from an EMBL/GenBank/DDBJ whole genome shotgun (WGS) entry which is preliminary data.</text>
</comment>
<dbReference type="Gene3D" id="2.60.120.260">
    <property type="entry name" value="Galactose-binding domain-like"/>
    <property type="match status" value="1"/>
</dbReference>
<dbReference type="InterPro" id="IPR006102">
    <property type="entry name" value="Ig-like_GH2"/>
</dbReference>
<dbReference type="EMBL" id="JAQLYE010000018">
    <property type="protein sequence ID" value="MDB8018475.1"/>
    <property type="molecule type" value="Genomic_DNA"/>
</dbReference>
<name>A0AAP3Q3H1_9FIRM</name>
<dbReference type="Pfam" id="PF00703">
    <property type="entry name" value="Glyco_hydro_2"/>
    <property type="match status" value="1"/>
</dbReference>
<protein>
    <recommendedName>
        <fullName evidence="3">beta-galactosidase</fullName>
        <ecNumber evidence="3">3.2.1.23</ecNumber>
    </recommendedName>
</protein>
<dbReference type="GO" id="GO:0009341">
    <property type="term" value="C:beta-galactosidase complex"/>
    <property type="evidence" value="ECO:0007669"/>
    <property type="project" value="TreeGrafter"/>
</dbReference>
<evidence type="ECO:0000256" key="3">
    <source>
        <dbReference type="ARBA" id="ARBA00012756"/>
    </source>
</evidence>
<evidence type="ECO:0000313" key="10">
    <source>
        <dbReference type="EMBL" id="MDB8018475.1"/>
    </source>
</evidence>
<dbReference type="GO" id="GO:0005990">
    <property type="term" value="P:lactose catabolic process"/>
    <property type="evidence" value="ECO:0007669"/>
    <property type="project" value="TreeGrafter"/>
</dbReference>
<dbReference type="SUPFAM" id="SSF49785">
    <property type="entry name" value="Galactose-binding domain-like"/>
    <property type="match status" value="1"/>
</dbReference>
<dbReference type="PANTHER" id="PTHR46323:SF2">
    <property type="entry name" value="BETA-GALACTOSIDASE"/>
    <property type="match status" value="1"/>
</dbReference>
<dbReference type="InterPro" id="IPR023232">
    <property type="entry name" value="Glyco_hydro_2_AS"/>
</dbReference>
<evidence type="ECO:0000313" key="11">
    <source>
        <dbReference type="Proteomes" id="UP001212823"/>
    </source>
</evidence>
<reference evidence="10" key="1">
    <citation type="submission" date="2023-01" db="EMBL/GenBank/DDBJ databases">
        <title>Human gut microbiome strain richness.</title>
        <authorList>
            <person name="Chen-Liaw A."/>
        </authorList>
    </citation>
    <scope>NUCLEOTIDE SEQUENCE</scope>
    <source>
        <strain evidence="10">1001283st1_D2_1001283B150209_150212</strain>
    </source>
</reference>
<organism evidence="10 11">
    <name type="scientific">Agathobacter rectalis</name>
    <dbReference type="NCBI Taxonomy" id="39491"/>
    <lineage>
        <taxon>Bacteria</taxon>
        <taxon>Bacillati</taxon>
        <taxon>Bacillota</taxon>
        <taxon>Clostridia</taxon>
        <taxon>Lachnospirales</taxon>
        <taxon>Lachnospiraceae</taxon>
        <taxon>Agathobacter</taxon>
    </lineage>
</organism>
<dbReference type="EC" id="3.2.1.23" evidence="3"/>
<dbReference type="GO" id="GO:0004565">
    <property type="term" value="F:beta-galactosidase activity"/>
    <property type="evidence" value="ECO:0007669"/>
    <property type="project" value="UniProtKB-EC"/>
</dbReference>
<keyword evidence="4 6" id="KW-0378">Hydrolase</keyword>
<proteinExistence type="inferred from homology"/>
<dbReference type="Pfam" id="PF02836">
    <property type="entry name" value="Glyco_hydro_2_C"/>
    <property type="match status" value="1"/>
</dbReference>
<feature type="domain" description="Glycoside hydrolase family 2 catalytic" evidence="8">
    <location>
        <begin position="339"/>
        <end position="630"/>
    </location>
</feature>
<sequence>MNADMKWLDNPEVFKVNQLEPHSDHCYYLDYSDMKKEKNPLLQSLNGQWEFAYSKNVMERPVDFYKETFDASGFDKIMVPGHIELAGYDKIRYINTMYPWEGKEYHRGAYSMEATGAEEGMFSEAQYNPVGSYIKYFDLDKNMCGKRIHICFEGVEEAMYLWLNGQFIGYAEDSFTPSEFDLTPYIKEKGNVLAVQVHKMSTAAFLEDQDFFRFFGIFRNVTLKAIPDVHLEDVWFKPVLNQDNESGSVSVSMKVSATDSQNVTAGFILKDREENILVEKSLQLNKENDHLEGTICVDLESVKLWDNHNPYLYHAYVELKAEDGSLAEVIPYDIGFRRIEIIDKVVYLNGKRLVITGVNRHEWNARTGRCIGIEDMKADISCMLRNNINSVRTCHYPDQIPWYYMCDDAGIYVMAETNLESHGSFQKLGAIEPSCNVPGSIPQWRDAVLERAKNNFETFKNHTSILFWSLGNESYAGDDIEAMNVYFAEKQDGRLVHYESSYYNRAYEDTISDLETRMYAKPEDVEEYLNNSPKKPYILCEFMHDMGNSMGGLGSYMKLIDKYDMYHGGFIWDFIDQAIMVKDPVTGKDVLRYGGDFDDKPADYEFSANGIVFADRKEKPAMQEVRYYYGLYR</sequence>
<dbReference type="InterPro" id="IPR008979">
    <property type="entry name" value="Galactose-bd-like_sf"/>
</dbReference>
<dbReference type="InterPro" id="IPR006103">
    <property type="entry name" value="Glyco_hydro_2_cat"/>
</dbReference>
<dbReference type="InterPro" id="IPR050347">
    <property type="entry name" value="Bact_Beta-galactosidase"/>
</dbReference>
<dbReference type="InterPro" id="IPR006104">
    <property type="entry name" value="Glyco_hydro_2_N"/>
</dbReference>
<evidence type="ECO:0000256" key="4">
    <source>
        <dbReference type="ARBA" id="ARBA00022801"/>
    </source>
</evidence>
<evidence type="ECO:0000256" key="5">
    <source>
        <dbReference type="ARBA" id="ARBA00023295"/>
    </source>
</evidence>
<dbReference type="InterPro" id="IPR013783">
    <property type="entry name" value="Ig-like_fold"/>
</dbReference>
<dbReference type="RefSeq" id="WP_306775560.1">
    <property type="nucleotide sequence ID" value="NZ_JADPAO010000013.1"/>
</dbReference>
<dbReference type="InterPro" id="IPR017853">
    <property type="entry name" value="GH"/>
</dbReference>
<dbReference type="Pfam" id="PF02837">
    <property type="entry name" value="Glyco_hydro_2_N"/>
    <property type="match status" value="1"/>
</dbReference>
<evidence type="ECO:0000259" key="8">
    <source>
        <dbReference type="Pfam" id="PF02836"/>
    </source>
</evidence>
<accession>A0AAP3Q3H1</accession>